<name>A0A9P0PNP1_ACAOB</name>
<feature type="domain" description="DDE-1" evidence="2">
    <location>
        <begin position="121"/>
        <end position="187"/>
    </location>
</feature>
<dbReference type="GO" id="GO:0005634">
    <property type="term" value="C:nucleus"/>
    <property type="evidence" value="ECO:0007669"/>
    <property type="project" value="TreeGrafter"/>
</dbReference>
<dbReference type="GO" id="GO:0003677">
    <property type="term" value="F:DNA binding"/>
    <property type="evidence" value="ECO:0007669"/>
    <property type="project" value="TreeGrafter"/>
</dbReference>
<dbReference type="PANTHER" id="PTHR19303">
    <property type="entry name" value="TRANSPOSON"/>
    <property type="match status" value="1"/>
</dbReference>
<feature type="region of interest" description="Disordered" evidence="1">
    <location>
        <begin position="423"/>
        <end position="460"/>
    </location>
</feature>
<feature type="region of interest" description="Disordered" evidence="1">
    <location>
        <begin position="295"/>
        <end position="376"/>
    </location>
</feature>
<comment type="caution">
    <text evidence="3">The sequence shown here is derived from an EMBL/GenBank/DDBJ whole genome shotgun (WGS) entry which is preliminary data.</text>
</comment>
<gene>
    <name evidence="3" type="ORF">ACAOBT_LOCUS21270</name>
</gene>
<organism evidence="3 4">
    <name type="scientific">Acanthoscelides obtectus</name>
    <name type="common">Bean weevil</name>
    <name type="synonym">Bruchus obtectus</name>
    <dbReference type="NCBI Taxonomy" id="200917"/>
    <lineage>
        <taxon>Eukaryota</taxon>
        <taxon>Metazoa</taxon>
        <taxon>Ecdysozoa</taxon>
        <taxon>Arthropoda</taxon>
        <taxon>Hexapoda</taxon>
        <taxon>Insecta</taxon>
        <taxon>Pterygota</taxon>
        <taxon>Neoptera</taxon>
        <taxon>Endopterygota</taxon>
        <taxon>Coleoptera</taxon>
        <taxon>Polyphaga</taxon>
        <taxon>Cucujiformia</taxon>
        <taxon>Chrysomeloidea</taxon>
        <taxon>Chrysomelidae</taxon>
        <taxon>Bruchinae</taxon>
        <taxon>Bruchini</taxon>
        <taxon>Acanthoscelides</taxon>
    </lineage>
</organism>
<feature type="compositionally biased region" description="Basic and acidic residues" evidence="1">
    <location>
        <begin position="305"/>
        <end position="319"/>
    </location>
</feature>
<reference evidence="3" key="1">
    <citation type="submission" date="2022-03" db="EMBL/GenBank/DDBJ databases">
        <authorList>
            <person name="Sayadi A."/>
        </authorList>
    </citation>
    <scope>NUCLEOTIDE SEQUENCE</scope>
</reference>
<dbReference type="PANTHER" id="PTHR19303:SF74">
    <property type="entry name" value="POGO TRANSPOSABLE ELEMENT WITH KRAB DOMAIN"/>
    <property type="match status" value="1"/>
</dbReference>
<dbReference type="Proteomes" id="UP001152888">
    <property type="component" value="Unassembled WGS sequence"/>
</dbReference>
<accession>A0A9P0PNP1</accession>
<dbReference type="EMBL" id="CAKOFQ010007165">
    <property type="protein sequence ID" value="CAH1993073.1"/>
    <property type="molecule type" value="Genomic_DNA"/>
</dbReference>
<sequence>MVRSMTFHLAEKLKIKHKVNADKRMAGYRWFESFLRRNPELSIRKAEIVSSARATSMNKKDVDQYLTLLLDILVQHNLLNKASHIFNVDETGLQLNNKPDQVVAIKGSKNVVSITSAEKGETISIVACCSAEGSFIPPTCIFKGENKKQEYEEGMPSGATVFMCQKSAYINNELFLKWLKEQFVPRKPPGEVLQQIYGHTSHCNNIELANAGKQLNRLQFAHLLNSAWQRAATIQNAQSSFRATGIVPFNPSEIPEYAFLVDENQHVEQNIAPIVAEDGVFKVANNETLSRAFSPPIINDATEDTGSRTDPTDLLKDLARPGCSGYIASEKEKRSSKETVASEKDTAPEEDETPEKKNTRKRSASSLSSKDEELIYNDSFDVSDETDQCVGCGEHCNQTRKKDDWIECSSCPRWLRDTCSKYNSERNRSTGKKTRKSDSEMRKSLIQTGGGPPVKSEDNPINERVRSVVPRISYVIENEWDSNSVILSERQPNVNNTSENFITPQKKRKRPSVCGTYSTRTSLIEQEALLRIQKLKRSMEHDEELNLIKKQAAEAEKLYWETKLKKLNQ</sequence>
<dbReference type="InterPro" id="IPR050863">
    <property type="entry name" value="CenT-Element_Derived"/>
</dbReference>
<dbReference type="InterPro" id="IPR004875">
    <property type="entry name" value="DDE_SF_endonuclease_dom"/>
</dbReference>
<evidence type="ECO:0000313" key="3">
    <source>
        <dbReference type="EMBL" id="CAH1993073.1"/>
    </source>
</evidence>
<feature type="compositionally biased region" description="Basic and acidic residues" evidence="1">
    <location>
        <begin position="329"/>
        <end position="347"/>
    </location>
</feature>
<protein>
    <recommendedName>
        <fullName evidence="2">DDE-1 domain-containing protein</fullName>
    </recommendedName>
</protein>
<proteinExistence type="predicted"/>
<evidence type="ECO:0000256" key="1">
    <source>
        <dbReference type="SAM" id="MobiDB-lite"/>
    </source>
</evidence>
<dbReference type="CDD" id="cd15517">
    <property type="entry name" value="PHD_TCF19_like"/>
    <property type="match status" value="1"/>
</dbReference>
<dbReference type="OrthoDB" id="6778796at2759"/>
<dbReference type="Pfam" id="PF03184">
    <property type="entry name" value="DDE_1"/>
    <property type="match status" value="1"/>
</dbReference>
<evidence type="ECO:0000313" key="4">
    <source>
        <dbReference type="Proteomes" id="UP001152888"/>
    </source>
</evidence>
<evidence type="ECO:0000259" key="2">
    <source>
        <dbReference type="Pfam" id="PF03184"/>
    </source>
</evidence>
<keyword evidence="4" id="KW-1185">Reference proteome</keyword>
<dbReference type="AlphaFoldDB" id="A0A9P0PNP1"/>